<dbReference type="Pfam" id="PF20684">
    <property type="entry name" value="Fung_rhodopsin"/>
    <property type="match status" value="1"/>
</dbReference>
<evidence type="ECO:0000256" key="7">
    <source>
        <dbReference type="SAM" id="Phobius"/>
    </source>
</evidence>
<feature type="transmembrane region" description="Helical" evidence="7">
    <location>
        <begin position="91"/>
        <end position="119"/>
    </location>
</feature>
<feature type="transmembrane region" description="Helical" evidence="7">
    <location>
        <begin position="131"/>
        <end position="158"/>
    </location>
</feature>
<dbReference type="GO" id="GO:0016020">
    <property type="term" value="C:membrane"/>
    <property type="evidence" value="ECO:0007669"/>
    <property type="project" value="UniProtKB-SubCell"/>
</dbReference>
<feature type="compositionally biased region" description="Basic residues" evidence="6">
    <location>
        <begin position="323"/>
        <end position="336"/>
    </location>
</feature>
<dbReference type="OrthoDB" id="5421689at2759"/>
<feature type="transmembrane region" description="Helical" evidence="7">
    <location>
        <begin position="12"/>
        <end position="29"/>
    </location>
</feature>
<keyword evidence="2 7" id="KW-0812">Transmembrane</keyword>
<evidence type="ECO:0000256" key="4">
    <source>
        <dbReference type="ARBA" id="ARBA00023136"/>
    </source>
</evidence>
<feature type="domain" description="Rhodopsin" evidence="8">
    <location>
        <begin position="29"/>
        <end position="271"/>
    </location>
</feature>
<dbReference type="InParanoid" id="A0A136JCU5"/>
<keyword evidence="10" id="KW-1185">Reference proteome</keyword>
<reference evidence="10" key="1">
    <citation type="submission" date="2016-02" db="EMBL/GenBank/DDBJ databases">
        <title>Draft genome sequence of Microdochium bolleyi, a fungal endophyte of beachgrass.</title>
        <authorList>
            <consortium name="DOE Joint Genome Institute"/>
            <person name="David A.S."/>
            <person name="May G."/>
            <person name="Haridas S."/>
            <person name="Lim J."/>
            <person name="Wang M."/>
            <person name="Labutti K."/>
            <person name="Lipzen A."/>
            <person name="Barry K."/>
            <person name="Grigoriev I.V."/>
        </authorList>
    </citation>
    <scope>NUCLEOTIDE SEQUENCE [LARGE SCALE GENOMIC DNA]</scope>
    <source>
        <strain evidence="10">J235TASD1</strain>
    </source>
</reference>
<evidence type="ECO:0000256" key="2">
    <source>
        <dbReference type="ARBA" id="ARBA00022692"/>
    </source>
</evidence>
<evidence type="ECO:0000313" key="9">
    <source>
        <dbReference type="EMBL" id="KXJ94979.1"/>
    </source>
</evidence>
<organism evidence="9 10">
    <name type="scientific">Microdochium bolleyi</name>
    <dbReference type="NCBI Taxonomy" id="196109"/>
    <lineage>
        <taxon>Eukaryota</taxon>
        <taxon>Fungi</taxon>
        <taxon>Dikarya</taxon>
        <taxon>Ascomycota</taxon>
        <taxon>Pezizomycotina</taxon>
        <taxon>Sordariomycetes</taxon>
        <taxon>Xylariomycetidae</taxon>
        <taxon>Xylariales</taxon>
        <taxon>Microdochiaceae</taxon>
        <taxon>Microdochium</taxon>
    </lineage>
</organism>
<sequence length="445" mass="49143">MAEVTESKQAVSWAVLFATLAPATVCFAMRMQSRHLTKVRLWWDDYMAIAGFFCSLAWLILVPIWIHYGLGLHITEVNGYTVNELLFANKLILYIAEFFYAFSLYFAKTSILCFYWRVFGVSRSIKLAIKILLGCALIWIIIRTFLGIFHCIPVQAYWDSSAGGFCAVEDTKFFFGSILVHVLMDVAIILLPIIPIKHLSLPTRQKVAIAVVFMFGFFICFAGIMIIFESTRFDATSIDLTWNIEPIVTWATVEVNMVVVSTSLPTLRPCLLWIIGHSPRGTSASDPSTGVDGGNKYNNAAARSRSQHTKHGIMLSSTGGASVHHHTSTGNKRRKGSIVGLGTHRGGEFEDGDSTHQLAESVRGGNNSSGEFEAHVLDRRDNEFRTVINASRGPAAGDDGEDGGLIRPPAFVRKASEARPPGPGPIEGIVVQSETSVRIEERRRN</sequence>
<proteinExistence type="inferred from homology"/>
<feature type="transmembrane region" description="Helical" evidence="7">
    <location>
        <begin position="173"/>
        <end position="195"/>
    </location>
</feature>
<gene>
    <name evidence="9" type="ORF">Micbo1qcDRAFT_200436</name>
</gene>
<feature type="region of interest" description="Disordered" evidence="6">
    <location>
        <begin position="415"/>
        <end position="445"/>
    </location>
</feature>
<evidence type="ECO:0000256" key="5">
    <source>
        <dbReference type="ARBA" id="ARBA00038359"/>
    </source>
</evidence>
<feature type="transmembrane region" description="Helical" evidence="7">
    <location>
        <begin position="207"/>
        <end position="228"/>
    </location>
</feature>
<feature type="region of interest" description="Disordered" evidence="6">
    <location>
        <begin position="281"/>
        <end position="337"/>
    </location>
</feature>
<dbReference type="InterPro" id="IPR052337">
    <property type="entry name" value="SAT4-like"/>
</dbReference>
<dbReference type="Proteomes" id="UP000070501">
    <property type="component" value="Unassembled WGS sequence"/>
</dbReference>
<dbReference type="EMBL" id="KQ964246">
    <property type="protein sequence ID" value="KXJ94979.1"/>
    <property type="molecule type" value="Genomic_DNA"/>
</dbReference>
<keyword evidence="4 7" id="KW-0472">Membrane</keyword>
<dbReference type="AlphaFoldDB" id="A0A136JCU5"/>
<comment type="subcellular location">
    <subcellularLocation>
        <location evidence="1">Membrane</location>
        <topology evidence="1">Multi-pass membrane protein</topology>
    </subcellularLocation>
</comment>
<comment type="similarity">
    <text evidence="5">Belongs to the SAT4 family.</text>
</comment>
<feature type="transmembrane region" description="Helical" evidence="7">
    <location>
        <begin position="49"/>
        <end position="71"/>
    </location>
</feature>
<evidence type="ECO:0000256" key="6">
    <source>
        <dbReference type="SAM" id="MobiDB-lite"/>
    </source>
</evidence>
<name>A0A136JCU5_9PEZI</name>
<dbReference type="PANTHER" id="PTHR33048:SF47">
    <property type="entry name" value="INTEGRAL MEMBRANE PROTEIN-RELATED"/>
    <property type="match status" value="1"/>
</dbReference>
<accession>A0A136JCU5</accession>
<dbReference type="InterPro" id="IPR049326">
    <property type="entry name" value="Rhodopsin_dom_fungi"/>
</dbReference>
<evidence type="ECO:0000313" key="10">
    <source>
        <dbReference type="Proteomes" id="UP000070501"/>
    </source>
</evidence>
<evidence type="ECO:0000259" key="8">
    <source>
        <dbReference type="Pfam" id="PF20684"/>
    </source>
</evidence>
<dbReference type="PANTHER" id="PTHR33048">
    <property type="entry name" value="PTH11-LIKE INTEGRAL MEMBRANE PROTEIN (AFU_ORTHOLOGUE AFUA_5G11245)"/>
    <property type="match status" value="1"/>
</dbReference>
<evidence type="ECO:0000256" key="1">
    <source>
        <dbReference type="ARBA" id="ARBA00004141"/>
    </source>
</evidence>
<keyword evidence="3 7" id="KW-1133">Transmembrane helix</keyword>
<evidence type="ECO:0000256" key="3">
    <source>
        <dbReference type="ARBA" id="ARBA00022989"/>
    </source>
</evidence>
<protein>
    <recommendedName>
        <fullName evidence="8">Rhodopsin domain-containing protein</fullName>
    </recommendedName>
</protein>